<dbReference type="GO" id="GO:0003677">
    <property type="term" value="F:DNA binding"/>
    <property type="evidence" value="ECO:0007669"/>
    <property type="project" value="InterPro"/>
</dbReference>
<proteinExistence type="predicted"/>
<dbReference type="SUPFAM" id="SSF48452">
    <property type="entry name" value="TPR-like"/>
    <property type="match status" value="1"/>
</dbReference>
<dbReference type="AlphaFoldDB" id="A0A6G7XCH1"/>
<dbReference type="PROSITE" id="PS50943">
    <property type="entry name" value="HTH_CROC1"/>
    <property type="match status" value="1"/>
</dbReference>
<dbReference type="InterPro" id="IPR027417">
    <property type="entry name" value="P-loop_NTPase"/>
</dbReference>
<dbReference type="CDD" id="cd00093">
    <property type="entry name" value="HTH_XRE"/>
    <property type="match status" value="1"/>
</dbReference>
<name>A0A6G7XCH1_9MICO</name>
<dbReference type="EMBL" id="CP049863">
    <property type="protein sequence ID" value="QIK62202.1"/>
    <property type="molecule type" value="Genomic_DNA"/>
</dbReference>
<dbReference type="KEGG" id="lvi:G7068_02545"/>
<dbReference type="InterPro" id="IPR001387">
    <property type="entry name" value="Cro/C1-type_HTH"/>
</dbReference>
<dbReference type="PANTHER" id="PTHR47691:SF3">
    <property type="entry name" value="HTH-TYPE TRANSCRIPTIONAL REGULATOR RV0890C-RELATED"/>
    <property type="match status" value="1"/>
</dbReference>
<reference evidence="2 3" key="1">
    <citation type="submission" date="2020-03" db="EMBL/GenBank/DDBJ databases">
        <title>Leucobacter sp. nov., isolated from beetles.</title>
        <authorList>
            <person name="Hyun D.-W."/>
            <person name="Bae J.-W."/>
        </authorList>
    </citation>
    <scope>NUCLEOTIDE SEQUENCE [LARGE SCALE GENOMIC DNA]</scope>
    <source>
        <strain evidence="2 3">HDW9C</strain>
    </source>
</reference>
<evidence type="ECO:0000313" key="3">
    <source>
        <dbReference type="Proteomes" id="UP000502677"/>
    </source>
</evidence>
<dbReference type="PRINTS" id="PR00364">
    <property type="entry name" value="DISEASERSIST"/>
</dbReference>
<evidence type="ECO:0000313" key="2">
    <source>
        <dbReference type="EMBL" id="QIK62202.1"/>
    </source>
</evidence>
<dbReference type="InterPro" id="IPR011990">
    <property type="entry name" value="TPR-like_helical_dom_sf"/>
</dbReference>
<dbReference type="Pfam" id="PF01381">
    <property type="entry name" value="HTH_3"/>
    <property type="match status" value="1"/>
</dbReference>
<dbReference type="Pfam" id="PF00931">
    <property type="entry name" value="NB-ARC"/>
    <property type="match status" value="1"/>
</dbReference>
<accession>A0A6G7XCH1</accession>
<dbReference type="PANTHER" id="PTHR47691">
    <property type="entry name" value="REGULATOR-RELATED"/>
    <property type="match status" value="1"/>
</dbReference>
<dbReference type="Gene3D" id="3.40.50.300">
    <property type="entry name" value="P-loop containing nucleotide triphosphate hydrolases"/>
    <property type="match status" value="1"/>
</dbReference>
<feature type="domain" description="HTH cro/C1-type" evidence="1">
    <location>
        <begin position="1"/>
        <end position="47"/>
    </location>
</feature>
<organism evidence="2 3">
    <name type="scientific">Leucobacter viscericola</name>
    <dbReference type="NCBI Taxonomy" id="2714935"/>
    <lineage>
        <taxon>Bacteria</taxon>
        <taxon>Bacillati</taxon>
        <taxon>Actinomycetota</taxon>
        <taxon>Actinomycetes</taxon>
        <taxon>Micrococcales</taxon>
        <taxon>Microbacteriaceae</taxon>
        <taxon>Leucobacter</taxon>
    </lineage>
</organism>
<sequence length="712" mass="78140">MTIEELAERSEVSPRAISDIERGVRQTPHRRTIAALSRGMKLSPEEASELEQKFHMTRVRNTAATYDSLPLPRISPEFIGRTDQQFEICEALSDDQTGAVVVVTGSPGIGKTSLAVRVAHAVEKGFQHVAFVDLGGLGEVPLSSVEVARRLISGIAPTAIQAPSNQVLDQLQSVIQDRRVLIILDNADNETQVRPLLPPRGPSAVLVTSRHRLAGLVGVTHVALPPLSTTESVSFLEQVLSSGPHNKTDLHDLARLCSNVPLALRIAANQVNAFPARTVAHVVARLESTEYRLDTLTAGDLSLAAACQSSYEQLDATTQLVFRRLGLADSAVVSIGIASLLSELPELETRQALDHLAELSLLDPTDVDKYTVHELLWLFAKNRLEQTDSREDLLRARATTDQRVLESAAIAGSFLSGSKDFIATDWFDAPLFRGDSSQEAIAWLNEERPEWHGAMHRAAAQNEHERLGIALRHLHWFSKVWHYQSPWADLFGLGGYSAEQIGHYPASCLFYGEQLWFLLSEGENHAQADAVANLMDQAAIEADSPGVLAWADYYRARLLLVRGQLTEALIPATRAAETMRAMNESAVALFALQQQAEVLILLGRIEEGLEVLRESRALFLTHQESIGALAATLAHANGARLIAQTNRETGNWKATIEASTIALSALNKFDYLPTHPLMAVILTFRAIAYEEDGQISEAMVDRSRIRELSELP</sequence>
<dbReference type="GO" id="GO:0043531">
    <property type="term" value="F:ADP binding"/>
    <property type="evidence" value="ECO:0007669"/>
    <property type="project" value="InterPro"/>
</dbReference>
<keyword evidence="3" id="KW-1185">Reference proteome</keyword>
<dbReference type="SUPFAM" id="SSF47413">
    <property type="entry name" value="lambda repressor-like DNA-binding domains"/>
    <property type="match status" value="1"/>
</dbReference>
<dbReference type="Gene3D" id="1.10.260.40">
    <property type="entry name" value="lambda repressor-like DNA-binding domains"/>
    <property type="match status" value="1"/>
</dbReference>
<protein>
    <submittedName>
        <fullName evidence="2">Helix-turn-helix domain-containing protein</fullName>
    </submittedName>
</protein>
<dbReference type="Proteomes" id="UP000502677">
    <property type="component" value="Chromosome"/>
</dbReference>
<dbReference type="SMART" id="SM00382">
    <property type="entry name" value="AAA"/>
    <property type="match status" value="1"/>
</dbReference>
<dbReference type="Gene3D" id="1.25.40.10">
    <property type="entry name" value="Tetratricopeptide repeat domain"/>
    <property type="match status" value="1"/>
</dbReference>
<dbReference type="InterPro" id="IPR003593">
    <property type="entry name" value="AAA+_ATPase"/>
</dbReference>
<dbReference type="SUPFAM" id="SSF52540">
    <property type="entry name" value="P-loop containing nucleoside triphosphate hydrolases"/>
    <property type="match status" value="1"/>
</dbReference>
<evidence type="ECO:0000259" key="1">
    <source>
        <dbReference type="PROSITE" id="PS50943"/>
    </source>
</evidence>
<dbReference type="InterPro" id="IPR002182">
    <property type="entry name" value="NB-ARC"/>
</dbReference>
<gene>
    <name evidence="2" type="ORF">G7068_02545</name>
</gene>
<dbReference type="InterPro" id="IPR010982">
    <property type="entry name" value="Lambda_DNA-bd_dom_sf"/>
</dbReference>